<dbReference type="InterPro" id="IPR008948">
    <property type="entry name" value="L-Aspartase-like"/>
</dbReference>
<sequence>MSVFDHKLLADSWSTQDMRAVFCEENRVQKWLDVEAALAKAQAKLNIIPQEAADEIAKKAYYKFMDMDFIFNEFKKTKHPLVPTVRGLEKACDNNLGEYVHFGVTTQDIIDTGLVLQFKEAMTLVKSELKAIAKALVKLAKTHKNTAMM</sequence>
<dbReference type="Proteomes" id="UP001199644">
    <property type="component" value="Unassembled WGS sequence"/>
</dbReference>
<organism evidence="2 3">
    <name type="scientific">Campylobacter jejuni</name>
    <dbReference type="NCBI Taxonomy" id="197"/>
    <lineage>
        <taxon>Bacteria</taxon>
        <taxon>Pseudomonadati</taxon>
        <taxon>Campylobacterota</taxon>
        <taxon>Epsilonproteobacteria</taxon>
        <taxon>Campylobacterales</taxon>
        <taxon>Campylobacteraceae</taxon>
        <taxon>Campylobacter</taxon>
    </lineage>
</organism>
<reference evidence="2" key="1">
    <citation type="submission" date="2021-12" db="EMBL/GenBank/DDBJ databases">
        <title>Prevalence of phenicol resistance gene fexA in Campylobacter isolated from poultry supply chain.</title>
        <authorList>
            <person name="Tang B."/>
            <person name="Zheng X."/>
            <person name="Lin J."/>
            <person name="Lin R."/>
            <person name="Yang H."/>
            <person name="Shen Z."/>
            <person name="Xia F."/>
        </authorList>
    </citation>
    <scope>NUCLEOTIDE SEQUENCE</scope>
    <source>
        <strain evidence="2">CJHN2011004</strain>
    </source>
</reference>
<dbReference type="Pfam" id="PF00206">
    <property type="entry name" value="Lyase_1"/>
    <property type="match status" value="1"/>
</dbReference>
<evidence type="ECO:0000313" key="3">
    <source>
        <dbReference type="Proteomes" id="UP001199644"/>
    </source>
</evidence>
<accession>A0AAW5ELV3</accession>
<gene>
    <name evidence="2" type="ORF">LZC39_16490</name>
</gene>
<protein>
    <submittedName>
        <fullName evidence="2">Adenylosuccinate lyase</fullName>
    </submittedName>
</protein>
<dbReference type="InterPro" id="IPR024083">
    <property type="entry name" value="Fumarase/histidase_N"/>
</dbReference>
<keyword evidence="2" id="KW-0456">Lyase</keyword>
<comment type="caution">
    <text evidence="2">The sequence shown here is derived from an EMBL/GenBank/DDBJ whole genome shotgun (WGS) entry which is preliminary data.</text>
</comment>
<dbReference type="GO" id="GO:0016829">
    <property type="term" value="F:lyase activity"/>
    <property type="evidence" value="ECO:0007669"/>
    <property type="project" value="UniProtKB-KW"/>
</dbReference>
<dbReference type="InterPro" id="IPR022761">
    <property type="entry name" value="Fumarate_lyase_N"/>
</dbReference>
<dbReference type="Gene3D" id="1.20.200.10">
    <property type="entry name" value="Fumarase/aspartase (Central domain)"/>
    <property type="match status" value="1"/>
</dbReference>
<name>A0AAW5ELV3_CAMJU</name>
<dbReference type="AlphaFoldDB" id="A0AAW5ELV3"/>
<proteinExistence type="predicted"/>
<evidence type="ECO:0000259" key="1">
    <source>
        <dbReference type="Pfam" id="PF00206"/>
    </source>
</evidence>
<dbReference type="RefSeq" id="WP_240382074.1">
    <property type="nucleotide sequence ID" value="NZ_JAJUOL010001188.1"/>
</dbReference>
<dbReference type="Gene3D" id="1.10.275.10">
    <property type="entry name" value="Fumarase/aspartase (N-terminal domain)"/>
    <property type="match status" value="1"/>
</dbReference>
<evidence type="ECO:0000313" key="2">
    <source>
        <dbReference type="EMBL" id="MCH3853686.1"/>
    </source>
</evidence>
<dbReference type="EMBL" id="JAJUOL010001188">
    <property type="protein sequence ID" value="MCH3853686.1"/>
    <property type="molecule type" value="Genomic_DNA"/>
</dbReference>
<feature type="domain" description="Fumarate lyase N-terminal" evidence="1">
    <location>
        <begin position="15"/>
        <end position="149"/>
    </location>
</feature>
<feature type="non-terminal residue" evidence="2">
    <location>
        <position position="149"/>
    </location>
</feature>
<dbReference type="PANTHER" id="PTHR43172">
    <property type="entry name" value="ADENYLOSUCCINATE LYASE"/>
    <property type="match status" value="1"/>
</dbReference>
<dbReference type="SUPFAM" id="SSF48557">
    <property type="entry name" value="L-aspartase-like"/>
    <property type="match status" value="1"/>
</dbReference>